<keyword evidence="2 4" id="KW-0808">Transferase</keyword>
<keyword evidence="6" id="KW-1185">Reference proteome</keyword>
<comment type="caution">
    <text evidence="5">The sequence shown here is derived from an EMBL/GenBank/DDBJ whole genome shotgun (WGS) entry which is preliminary data.</text>
</comment>
<keyword evidence="4" id="KW-0472">Membrane</keyword>
<proteinExistence type="inferred from homology"/>
<name>A0AAN7PY33_9MYRT</name>
<comment type="similarity">
    <text evidence="4">Belongs to the methyltransferase superfamily.</text>
</comment>
<evidence type="ECO:0000256" key="2">
    <source>
        <dbReference type="ARBA" id="ARBA00022679"/>
    </source>
</evidence>
<reference evidence="5 6" key="1">
    <citation type="journal article" date="2023" name="Hortic Res">
        <title>Pangenome of water caltrop reveals structural variations and asymmetric subgenome divergence after allopolyploidization.</title>
        <authorList>
            <person name="Zhang X."/>
            <person name="Chen Y."/>
            <person name="Wang L."/>
            <person name="Yuan Y."/>
            <person name="Fang M."/>
            <person name="Shi L."/>
            <person name="Lu R."/>
            <person name="Comes H.P."/>
            <person name="Ma Y."/>
            <person name="Chen Y."/>
            <person name="Huang G."/>
            <person name="Zhou Y."/>
            <person name="Zheng Z."/>
            <person name="Qiu Y."/>
        </authorList>
    </citation>
    <scope>NUCLEOTIDE SEQUENCE [LARGE SCALE GENOMIC DNA]</scope>
    <source>
        <tissue evidence="5">Roots</tissue>
    </source>
</reference>
<evidence type="ECO:0000313" key="6">
    <source>
        <dbReference type="Proteomes" id="UP001345219"/>
    </source>
</evidence>
<keyword evidence="3 4" id="KW-0325">Glycoprotein</keyword>
<accession>A0AAN7PY33</accession>
<dbReference type="GO" id="GO:0005802">
    <property type="term" value="C:trans-Golgi network"/>
    <property type="evidence" value="ECO:0007669"/>
    <property type="project" value="TreeGrafter"/>
</dbReference>
<dbReference type="Proteomes" id="UP001345219">
    <property type="component" value="Chromosome 6"/>
</dbReference>
<protein>
    <recommendedName>
        <fullName evidence="4">Methyltransferase</fullName>
        <ecNumber evidence="4">2.1.1.-</ecNumber>
    </recommendedName>
</protein>
<keyword evidence="4" id="KW-0812">Transmembrane</keyword>
<dbReference type="InterPro" id="IPR004159">
    <property type="entry name" value="Put_SAM_MeTrfase"/>
</dbReference>
<dbReference type="GO" id="GO:0016020">
    <property type="term" value="C:membrane"/>
    <property type="evidence" value="ECO:0007669"/>
    <property type="project" value="UniProtKB-SubCell"/>
</dbReference>
<keyword evidence="4" id="KW-0735">Signal-anchor</keyword>
<dbReference type="GO" id="GO:0032259">
    <property type="term" value="P:methylation"/>
    <property type="evidence" value="ECO:0007669"/>
    <property type="project" value="UniProtKB-KW"/>
</dbReference>
<dbReference type="PANTHER" id="PTHR10108">
    <property type="entry name" value="SAM-DEPENDENT METHYLTRANSFERASE"/>
    <property type="match status" value="1"/>
</dbReference>
<comment type="subcellular location">
    <subcellularLocation>
        <location evidence="4">Membrane</location>
        <topology evidence="4">Single-pass type II membrane protein</topology>
    </subcellularLocation>
</comment>
<evidence type="ECO:0000313" key="5">
    <source>
        <dbReference type="EMBL" id="KAK4756197.1"/>
    </source>
</evidence>
<dbReference type="EC" id="2.1.1.-" evidence="4"/>
<organism evidence="5 6">
    <name type="scientific">Trapa incisa</name>
    <dbReference type="NCBI Taxonomy" id="236973"/>
    <lineage>
        <taxon>Eukaryota</taxon>
        <taxon>Viridiplantae</taxon>
        <taxon>Streptophyta</taxon>
        <taxon>Embryophyta</taxon>
        <taxon>Tracheophyta</taxon>
        <taxon>Spermatophyta</taxon>
        <taxon>Magnoliopsida</taxon>
        <taxon>eudicotyledons</taxon>
        <taxon>Gunneridae</taxon>
        <taxon>Pentapetalae</taxon>
        <taxon>rosids</taxon>
        <taxon>malvids</taxon>
        <taxon>Myrtales</taxon>
        <taxon>Lythraceae</taxon>
        <taxon>Trapa</taxon>
    </lineage>
</organism>
<dbReference type="Pfam" id="PF03141">
    <property type="entry name" value="Methyltransf_29"/>
    <property type="match status" value="1"/>
</dbReference>
<dbReference type="PANTHER" id="PTHR10108:SF1077">
    <property type="entry name" value="METHYLTRANSFERASE PMT27-RELATED"/>
    <property type="match status" value="1"/>
</dbReference>
<dbReference type="AlphaFoldDB" id="A0AAN7PY33"/>
<keyword evidence="1 4" id="KW-0489">Methyltransferase</keyword>
<sequence length="171" mass="19155">MGHGQLRFKSLIMRKNPKETLFLRMSFLLNGKFATQVLGLTTFLAWMIGITLKGFQIHHIMSIGRGTALLNPPSVLFPFPKGCKKPVPWPKSRDKIWSNNVPHTKLADIKGRQNWLKVSGEYLNFPGGGTQFIHGASGYINLIEQVFVGIRALLLLHGANEAGLCYLSLRR</sequence>
<dbReference type="GO" id="GO:0005768">
    <property type="term" value="C:endosome"/>
    <property type="evidence" value="ECO:0007669"/>
    <property type="project" value="TreeGrafter"/>
</dbReference>
<evidence type="ECO:0000256" key="3">
    <source>
        <dbReference type="ARBA" id="ARBA00023180"/>
    </source>
</evidence>
<evidence type="ECO:0000256" key="1">
    <source>
        <dbReference type="ARBA" id="ARBA00022603"/>
    </source>
</evidence>
<dbReference type="GO" id="GO:0008168">
    <property type="term" value="F:methyltransferase activity"/>
    <property type="evidence" value="ECO:0007669"/>
    <property type="project" value="UniProtKB-UniRule"/>
</dbReference>
<keyword evidence="4" id="KW-1133">Transmembrane helix</keyword>
<gene>
    <name evidence="5" type="ORF">SAY87_006324</name>
</gene>
<dbReference type="EMBL" id="JAXIOK010000013">
    <property type="protein sequence ID" value="KAK4756197.1"/>
    <property type="molecule type" value="Genomic_DNA"/>
</dbReference>
<evidence type="ECO:0000256" key="4">
    <source>
        <dbReference type="RuleBase" id="RU366043"/>
    </source>
</evidence>
<feature type="transmembrane region" description="Helical" evidence="4">
    <location>
        <begin position="21"/>
        <end position="48"/>
    </location>
</feature>